<reference evidence="2" key="1">
    <citation type="journal article" date="2014" name="Int. J. Syst. Evol. Microbiol.">
        <title>Complete genome of a new Firmicutes species belonging to the dominant human colonic microbiota ('Ruminococcus bicirculans') reveals two chromosomes and a selective capacity to utilize plant glucans.</title>
        <authorList>
            <consortium name="NISC Comparative Sequencing Program"/>
            <person name="Wegmann U."/>
            <person name="Louis P."/>
            <person name="Goesmann A."/>
            <person name="Henrissat B."/>
            <person name="Duncan S.H."/>
            <person name="Flint H.J."/>
        </authorList>
    </citation>
    <scope>NUCLEOTIDE SEQUENCE</scope>
    <source>
        <strain evidence="2">NBRC 103408</strain>
    </source>
</reference>
<keyword evidence="1" id="KW-0812">Transmembrane</keyword>
<dbReference type="EMBL" id="BSNF01000010">
    <property type="protein sequence ID" value="GLQ07945.1"/>
    <property type="molecule type" value="Genomic_DNA"/>
</dbReference>
<sequence length="104" mass="10981">MRHSTERYIQFAKALLVGALTGVVGAVVLVALPGAALIMVVGALGLDWDLSWFPSVATLMALGALCGAGFAGILYIKDQYVPYVEKVPDFERDDDDLTGSGTGY</sequence>
<accession>A0ABQ5U9U7</accession>
<keyword evidence="1" id="KW-0472">Membrane</keyword>
<keyword evidence="1" id="KW-1133">Transmembrane helix</keyword>
<dbReference type="Proteomes" id="UP001161409">
    <property type="component" value="Unassembled WGS sequence"/>
</dbReference>
<organism evidence="2 3">
    <name type="scientific">Sneathiella chinensis</name>
    <dbReference type="NCBI Taxonomy" id="349750"/>
    <lineage>
        <taxon>Bacteria</taxon>
        <taxon>Pseudomonadati</taxon>
        <taxon>Pseudomonadota</taxon>
        <taxon>Alphaproteobacteria</taxon>
        <taxon>Sneathiellales</taxon>
        <taxon>Sneathiellaceae</taxon>
        <taxon>Sneathiella</taxon>
    </lineage>
</organism>
<reference evidence="2" key="2">
    <citation type="submission" date="2023-01" db="EMBL/GenBank/DDBJ databases">
        <title>Draft genome sequence of Sneathiella chinensis strain NBRC 103408.</title>
        <authorList>
            <person name="Sun Q."/>
            <person name="Mori K."/>
        </authorList>
    </citation>
    <scope>NUCLEOTIDE SEQUENCE</scope>
    <source>
        <strain evidence="2">NBRC 103408</strain>
    </source>
</reference>
<keyword evidence="3" id="KW-1185">Reference proteome</keyword>
<feature type="transmembrane region" description="Helical" evidence="1">
    <location>
        <begin position="52"/>
        <end position="76"/>
    </location>
</feature>
<gene>
    <name evidence="2" type="ORF">GCM10007924_31670</name>
</gene>
<protein>
    <submittedName>
        <fullName evidence="2">Uncharacterized protein</fullName>
    </submittedName>
</protein>
<evidence type="ECO:0000313" key="2">
    <source>
        <dbReference type="EMBL" id="GLQ07945.1"/>
    </source>
</evidence>
<dbReference type="RefSeq" id="WP_169561931.1">
    <property type="nucleotide sequence ID" value="NZ_BSNF01000010.1"/>
</dbReference>
<comment type="caution">
    <text evidence="2">The sequence shown here is derived from an EMBL/GenBank/DDBJ whole genome shotgun (WGS) entry which is preliminary data.</text>
</comment>
<evidence type="ECO:0000313" key="3">
    <source>
        <dbReference type="Proteomes" id="UP001161409"/>
    </source>
</evidence>
<proteinExistence type="predicted"/>
<feature type="transmembrane region" description="Helical" evidence="1">
    <location>
        <begin position="12"/>
        <end position="40"/>
    </location>
</feature>
<name>A0ABQ5U9U7_9PROT</name>
<evidence type="ECO:0000256" key="1">
    <source>
        <dbReference type="SAM" id="Phobius"/>
    </source>
</evidence>